<keyword evidence="5" id="KW-0175">Coiled coil</keyword>
<evidence type="ECO:0000313" key="9">
    <source>
        <dbReference type="Proteomes" id="UP000016932"/>
    </source>
</evidence>
<dbReference type="PANTHER" id="PTHR46494:SF1">
    <property type="entry name" value="CORA FAMILY METAL ION TRANSPORTER (EUROFUNG)"/>
    <property type="match status" value="1"/>
</dbReference>
<feature type="region of interest" description="Disordered" evidence="6">
    <location>
        <begin position="443"/>
        <end position="498"/>
    </location>
</feature>
<keyword evidence="9" id="KW-1185">Reference proteome</keyword>
<evidence type="ECO:0000256" key="5">
    <source>
        <dbReference type="SAM" id="Coils"/>
    </source>
</evidence>
<name>N1Q638_PSEFD</name>
<sequence>MCAAVSGFNIVQCLFWQPRSVRTRRSIHVVRAATTSSAPTLGAINNTTGASTVSQHVSSVQPARRRSATKYSEVQIYSPREAGRFARLVEEQVSAHPNDPLIIAVNGYQEWLGDVLHSCLEDNWQEIAELDRAVQFASTIHMNVPQVYYWSVDMEPPHWEEKGLPPMDTFKFRTGVWFCGRGACRLDRKVSVTLVFTRPTPVSEHIVTRLLFDYLWRDNDFDQAREDEEGICWTFSRLYYLLTDWQNIIGEVLARLDEAEINSHGRRLPVKIRTRRMHAEVDRIYEMKEYLHFHTRSFKKLQKLKDDVPQNEQKDPLWFDMDDAVDDLEQFDSTLDGLTERLNNLIELEFNITNATQSDNSAFLTVVATIFLPISFLSSLFGMSTVTWPVIWYVYAAIPIFVTSVAFAVIFPWARKRVLIALDPIEERRLMLQPNQFTLLGEDYPGNVNAPENTNTPGGSNRQGRFKHQAKGVSRSQSRPPSRPRKRSRLRFGGEKRW</sequence>
<protein>
    <submittedName>
        <fullName evidence="8">Uncharacterized protein</fullName>
    </submittedName>
</protein>
<keyword evidence="4 7" id="KW-0472">Membrane</keyword>
<dbReference type="RefSeq" id="XP_007920373.1">
    <property type="nucleotide sequence ID" value="XM_007922182.1"/>
</dbReference>
<dbReference type="OrthoDB" id="3231000at2759"/>
<dbReference type="EMBL" id="KB446555">
    <property type="protein sequence ID" value="EME87624.1"/>
    <property type="molecule type" value="Genomic_DNA"/>
</dbReference>
<proteinExistence type="predicted"/>
<dbReference type="Gene3D" id="1.20.58.340">
    <property type="entry name" value="Magnesium transport protein CorA, transmembrane region"/>
    <property type="match status" value="1"/>
</dbReference>
<dbReference type="AlphaFoldDB" id="N1Q638"/>
<feature type="transmembrane region" description="Helical" evidence="7">
    <location>
        <begin position="390"/>
        <end position="414"/>
    </location>
</feature>
<dbReference type="GO" id="GO:0005886">
    <property type="term" value="C:plasma membrane"/>
    <property type="evidence" value="ECO:0007669"/>
    <property type="project" value="UniProtKB-SubCell"/>
</dbReference>
<keyword evidence="3 7" id="KW-1133">Transmembrane helix</keyword>
<dbReference type="SUPFAM" id="SSF144083">
    <property type="entry name" value="Magnesium transport protein CorA, transmembrane region"/>
    <property type="match status" value="1"/>
</dbReference>
<feature type="coiled-coil region" evidence="5">
    <location>
        <begin position="321"/>
        <end position="348"/>
    </location>
</feature>
<evidence type="ECO:0000256" key="6">
    <source>
        <dbReference type="SAM" id="MobiDB-lite"/>
    </source>
</evidence>
<dbReference type="PANTHER" id="PTHR46494">
    <property type="entry name" value="CORA FAMILY METAL ION TRANSPORTER (EUROFUNG)"/>
    <property type="match status" value="1"/>
</dbReference>
<evidence type="ECO:0000256" key="7">
    <source>
        <dbReference type="SAM" id="Phobius"/>
    </source>
</evidence>
<evidence type="ECO:0000256" key="4">
    <source>
        <dbReference type="ARBA" id="ARBA00023136"/>
    </source>
</evidence>
<dbReference type="KEGG" id="pfj:MYCFIDRAFT_75470"/>
<feature type="compositionally biased region" description="Polar residues" evidence="6">
    <location>
        <begin position="450"/>
        <end position="463"/>
    </location>
</feature>
<reference evidence="8 9" key="1">
    <citation type="journal article" date="2012" name="PLoS Pathog.">
        <title>Diverse lifestyles and strategies of plant pathogenesis encoded in the genomes of eighteen Dothideomycetes fungi.</title>
        <authorList>
            <person name="Ohm R.A."/>
            <person name="Feau N."/>
            <person name="Henrissat B."/>
            <person name="Schoch C.L."/>
            <person name="Horwitz B.A."/>
            <person name="Barry K.W."/>
            <person name="Condon B.J."/>
            <person name="Copeland A.C."/>
            <person name="Dhillon B."/>
            <person name="Glaser F."/>
            <person name="Hesse C.N."/>
            <person name="Kosti I."/>
            <person name="LaButti K."/>
            <person name="Lindquist E.A."/>
            <person name="Lucas S."/>
            <person name="Salamov A.A."/>
            <person name="Bradshaw R.E."/>
            <person name="Ciuffetti L."/>
            <person name="Hamelin R.C."/>
            <person name="Kema G.H.J."/>
            <person name="Lawrence C."/>
            <person name="Scott J.A."/>
            <person name="Spatafora J.W."/>
            <person name="Turgeon B.G."/>
            <person name="de Wit P.J.G.M."/>
            <person name="Zhong S."/>
            <person name="Goodwin S.B."/>
            <person name="Grigoriev I.V."/>
        </authorList>
    </citation>
    <scope>NUCLEOTIDE SEQUENCE [LARGE SCALE GENOMIC DNA]</scope>
    <source>
        <strain evidence="8 9">CIRAD86</strain>
    </source>
</reference>
<evidence type="ECO:0000256" key="1">
    <source>
        <dbReference type="ARBA" id="ARBA00004651"/>
    </source>
</evidence>
<dbReference type="HOGENOM" id="CLU_550007_0_0_1"/>
<dbReference type="VEuPathDB" id="FungiDB:MYCFIDRAFT_75470"/>
<dbReference type="GeneID" id="19341115"/>
<dbReference type="InterPro" id="IPR002523">
    <property type="entry name" value="MgTranspt_CorA/ZnTranspt_ZntB"/>
</dbReference>
<evidence type="ECO:0000256" key="2">
    <source>
        <dbReference type="ARBA" id="ARBA00022692"/>
    </source>
</evidence>
<comment type="subcellular location">
    <subcellularLocation>
        <location evidence="1">Cell membrane</location>
        <topology evidence="1">Multi-pass membrane protein</topology>
    </subcellularLocation>
</comment>
<accession>N1Q638</accession>
<dbReference type="InterPro" id="IPR045863">
    <property type="entry name" value="CorA_TM1_TM2"/>
</dbReference>
<evidence type="ECO:0000256" key="3">
    <source>
        <dbReference type="ARBA" id="ARBA00022989"/>
    </source>
</evidence>
<dbReference type="GO" id="GO:0015087">
    <property type="term" value="F:cobalt ion transmembrane transporter activity"/>
    <property type="evidence" value="ECO:0007669"/>
    <property type="project" value="TreeGrafter"/>
</dbReference>
<gene>
    <name evidence="8" type="ORF">MYCFIDRAFT_75470</name>
</gene>
<dbReference type="GO" id="GO:0000287">
    <property type="term" value="F:magnesium ion binding"/>
    <property type="evidence" value="ECO:0007669"/>
    <property type="project" value="TreeGrafter"/>
</dbReference>
<dbReference type="GO" id="GO:0015095">
    <property type="term" value="F:magnesium ion transmembrane transporter activity"/>
    <property type="evidence" value="ECO:0007669"/>
    <property type="project" value="TreeGrafter"/>
</dbReference>
<evidence type="ECO:0000313" key="8">
    <source>
        <dbReference type="EMBL" id="EME87624.1"/>
    </source>
</evidence>
<organism evidence="8 9">
    <name type="scientific">Pseudocercospora fijiensis (strain CIRAD86)</name>
    <name type="common">Black leaf streak disease fungus</name>
    <name type="synonym">Mycosphaerella fijiensis</name>
    <dbReference type="NCBI Taxonomy" id="383855"/>
    <lineage>
        <taxon>Eukaryota</taxon>
        <taxon>Fungi</taxon>
        <taxon>Dikarya</taxon>
        <taxon>Ascomycota</taxon>
        <taxon>Pezizomycotina</taxon>
        <taxon>Dothideomycetes</taxon>
        <taxon>Dothideomycetidae</taxon>
        <taxon>Mycosphaerellales</taxon>
        <taxon>Mycosphaerellaceae</taxon>
        <taxon>Pseudocercospora</taxon>
    </lineage>
</organism>
<feature type="transmembrane region" description="Helical" evidence="7">
    <location>
        <begin position="362"/>
        <end position="384"/>
    </location>
</feature>
<keyword evidence="2 7" id="KW-0812">Transmembrane</keyword>
<dbReference type="eggNOG" id="ENOG502SFSA">
    <property type="taxonomic scope" value="Eukaryota"/>
</dbReference>
<dbReference type="Proteomes" id="UP000016932">
    <property type="component" value="Unassembled WGS sequence"/>
</dbReference>
<dbReference type="GO" id="GO:0050897">
    <property type="term" value="F:cobalt ion binding"/>
    <property type="evidence" value="ECO:0007669"/>
    <property type="project" value="TreeGrafter"/>
</dbReference>
<dbReference type="Pfam" id="PF01544">
    <property type="entry name" value="CorA"/>
    <property type="match status" value="1"/>
</dbReference>
<dbReference type="STRING" id="383855.N1Q638"/>